<proteinExistence type="predicted"/>
<keyword evidence="2" id="KW-1185">Reference proteome</keyword>
<evidence type="ECO:0000313" key="1">
    <source>
        <dbReference type="EMBL" id="GKV21646.1"/>
    </source>
</evidence>
<reference evidence="1 2" key="1">
    <citation type="journal article" date="2021" name="Commun. Biol.">
        <title>The genome of Shorea leprosula (Dipterocarpaceae) highlights the ecological relevance of drought in aseasonal tropical rainforests.</title>
        <authorList>
            <person name="Ng K.K.S."/>
            <person name="Kobayashi M.J."/>
            <person name="Fawcett J.A."/>
            <person name="Hatakeyama M."/>
            <person name="Paape T."/>
            <person name="Ng C.H."/>
            <person name="Ang C.C."/>
            <person name="Tnah L.H."/>
            <person name="Lee C.T."/>
            <person name="Nishiyama T."/>
            <person name="Sese J."/>
            <person name="O'Brien M.J."/>
            <person name="Copetti D."/>
            <person name="Mohd Noor M.I."/>
            <person name="Ong R.C."/>
            <person name="Putra M."/>
            <person name="Sireger I.Z."/>
            <person name="Indrioko S."/>
            <person name="Kosugi Y."/>
            <person name="Izuno A."/>
            <person name="Isagi Y."/>
            <person name="Lee S.L."/>
            <person name="Shimizu K.K."/>
        </authorList>
    </citation>
    <scope>NUCLEOTIDE SEQUENCE [LARGE SCALE GENOMIC DNA]</scope>
    <source>
        <strain evidence="1">214</strain>
    </source>
</reference>
<evidence type="ECO:0000313" key="2">
    <source>
        <dbReference type="Proteomes" id="UP001054252"/>
    </source>
</evidence>
<dbReference type="AlphaFoldDB" id="A0AAV5K8Z6"/>
<organism evidence="1 2">
    <name type="scientific">Rubroshorea leprosula</name>
    <dbReference type="NCBI Taxonomy" id="152421"/>
    <lineage>
        <taxon>Eukaryota</taxon>
        <taxon>Viridiplantae</taxon>
        <taxon>Streptophyta</taxon>
        <taxon>Embryophyta</taxon>
        <taxon>Tracheophyta</taxon>
        <taxon>Spermatophyta</taxon>
        <taxon>Magnoliopsida</taxon>
        <taxon>eudicotyledons</taxon>
        <taxon>Gunneridae</taxon>
        <taxon>Pentapetalae</taxon>
        <taxon>rosids</taxon>
        <taxon>malvids</taxon>
        <taxon>Malvales</taxon>
        <taxon>Dipterocarpaceae</taxon>
        <taxon>Rubroshorea</taxon>
    </lineage>
</organism>
<comment type="caution">
    <text evidence="1">The sequence shown here is derived from an EMBL/GenBank/DDBJ whole genome shotgun (WGS) entry which is preliminary data.</text>
</comment>
<protein>
    <submittedName>
        <fullName evidence="1">Uncharacterized protein</fullName>
    </submittedName>
</protein>
<name>A0AAV5K8Z6_9ROSI</name>
<accession>A0AAV5K8Z6</accession>
<gene>
    <name evidence="1" type="ORF">SLEP1_g31604</name>
</gene>
<dbReference type="Proteomes" id="UP001054252">
    <property type="component" value="Unassembled WGS sequence"/>
</dbReference>
<dbReference type="EMBL" id="BPVZ01000058">
    <property type="protein sequence ID" value="GKV21646.1"/>
    <property type="molecule type" value="Genomic_DNA"/>
</dbReference>
<sequence length="100" mass="10998">MADGKMTPPVFFPVTATHQILCLPKAAESSPLIPFSAVAPAQFLTLSRLHIHITLETIQEEENEEESGEFLPQDLSVTPFLSPCFLEVQKAPLSSYSRIA</sequence>